<dbReference type="GO" id="GO:0031398">
    <property type="term" value="P:positive regulation of protein ubiquitination"/>
    <property type="evidence" value="ECO:0007669"/>
    <property type="project" value="TreeGrafter"/>
</dbReference>
<dbReference type="GO" id="GO:0050699">
    <property type="term" value="F:WW domain binding"/>
    <property type="evidence" value="ECO:0007669"/>
    <property type="project" value="TreeGrafter"/>
</dbReference>
<dbReference type="GO" id="GO:0005783">
    <property type="term" value="C:endoplasmic reticulum"/>
    <property type="evidence" value="ECO:0007669"/>
    <property type="project" value="TreeGrafter"/>
</dbReference>
<proteinExistence type="predicted"/>
<dbReference type="InterPro" id="IPR007875">
    <property type="entry name" value="Sprouty"/>
</dbReference>
<dbReference type="OrthoDB" id="10038884at2759"/>
<comment type="caution">
    <text evidence="7">The sequence shown here is derived from an EMBL/GenBank/DDBJ whole genome shotgun (WGS) entry which is preliminary data.</text>
</comment>
<keyword evidence="4 6" id="KW-0472">Membrane</keyword>
<sequence>MEPRAEDSGSGLFSLHRIQAVHSCNEYTESPSTWPQTQISDSGPDEGSVPDDHTQDSSHSPPRDQRSVDTGPPSEQETVGHKGETVVQEQPEKFEPEVQKGLCVIFSQELSLLGNLGKKVTTVEEQPRTSESKKEALEPSESFISEQTNLECAAKLGVAIQEQPKSCNSKHEEMKLLGCASTDEKNLKLEPKQETTKQLNRKHPNPCDHCRRCKCRDCAEATPLPACWLCERRCLCSAEAVVEYTTCVCCLKALLYHCSSDDEDSNSDAPFSCRKSGRCTRWSSAVALTFVLPCLLCYGPARGCLALCQFCHEHTHRTGCRKMESAVSRYQVLHNEDEPSETSLAEEPCTSSQAAAASNPVTMASGSEIPPPSYASLALGATSTPEHVFQGDFPVPPPYSVATSLPTYDEVEKAKAAELAASTGDSIPRDEDFPPRDDFSDVDQLRVGNDGIFMLAFFMAFLFNWIGFCLSFCLTNTIAGRYGAICGFGLSLIKWILIVRFSDYFTGYVNGQYWLWWIFLVLGLLLFFKESSLLFPLLKDHVPKHTSC</sequence>
<dbReference type="Pfam" id="PF10176">
    <property type="entry name" value="NEDD4_Bsd2"/>
    <property type="match status" value="1"/>
</dbReference>
<evidence type="ECO:0000313" key="7">
    <source>
        <dbReference type="EMBL" id="KAG7315648.1"/>
    </source>
</evidence>
<keyword evidence="2 6" id="KW-0812">Transmembrane</keyword>
<dbReference type="PANTHER" id="PTHR13396:SF4">
    <property type="entry name" value="NEDD4 FAMILY-INTERACTING PROTEIN 2"/>
    <property type="match status" value="1"/>
</dbReference>
<evidence type="ECO:0000313" key="8">
    <source>
        <dbReference type="Proteomes" id="UP000824219"/>
    </source>
</evidence>
<evidence type="ECO:0000256" key="1">
    <source>
        <dbReference type="ARBA" id="ARBA00004141"/>
    </source>
</evidence>
<evidence type="ECO:0000256" key="5">
    <source>
        <dbReference type="SAM" id="MobiDB-lite"/>
    </source>
</evidence>
<feature type="transmembrane region" description="Helical" evidence="6">
    <location>
        <begin position="482"/>
        <end position="502"/>
    </location>
</feature>
<feature type="compositionally biased region" description="Basic and acidic residues" evidence="5">
    <location>
        <begin position="78"/>
        <end position="93"/>
    </location>
</feature>
<dbReference type="GO" id="GO:0007034">
    <property type="term" value="P:vacuolar transport"/>
    <property type="evidence" value="ECO:0007669"/>
    <property type="project" value="InterPro"/>
</dbReference>
<comment type="subcellular location">
    <subcellularLocation>
        <location evidence="1">Membrane</location>
        <topology evidence="1">Multi-pass membrane protein</topology>
    </subcellularLocation>
</comment>
<keyword evidence="3 6" id="KW-1133">Transmembrane helix</keyword>
<dbReference type="Pfam" id="PF05210">
    <property type="entry name" value="Sprouty"/>
    <property type="match status" value="1"/>
</dbReference>
<feature type="compositionally biased region" description="Polar residues" evidence="5">
    <location>
        <begin position="349"/>
        <end position="365"/>
    </location>
</feature>
<reference evidence="7 8" key="1">
    <citation type="submission" date="2021-06" db="EMBL/GenBank/DDBJ databases">
        <title>Chromosome-level genome assembly of the red-tail catfish (Hemibagrus wyckioides).</title>
        <authorList>
            <person name="Shao F."/>
        </authorList>
    </citation>
    <scope>NUCLEOTIDE SEQUENCE [LARGE SCALE GENOMIC DNA]</scope>
    <source>
        <strain evidence="7">EC202008001</strain>
        <tissue evidence="7">Blood</tissue>
    </source>
</reference>
<feature type="region of interest" description="Disordered" evidence="5">
    <location>
        <begin position="24"/>
        <end position="93"/>
    </location>
</feature>
<evidence type="ECO:0000256" key="2">
    <source>
        <dbReference type="ARBA" id="ARBA00022692"/>
    </source>
</evidence>
<evidence type="ECO:0000256" key="4">
    <source>
        <dbReference type="ARBA" id="ARBA00023136"/>
    </source>
</evidence>
<dbReference type="InterPro" id="IPR019325">
    <property type="entry name" value="NEDD4/Bsd2"/>
</dbReference>
<feature type="transmembrane region" description="Helical" evidence="6">
    <location>
        <begin position="452"/>
        <end position="475"/>
    </location>
</feature>
<dbReference type="GO" id="GO:0006511">
    <property type="term" value="P:ubiquitin-dependent protein catabolic process"/>
    <property type="evidence" value="ECO:0007669"/>
    <property type="project" value="TreeGrafter"/>
</dbReference>
<name>A0A9D3SDA4_9TELE</name>
<evidence type="ECO:0008006" key="9">
    <source>
        <dbReference type="Google" id="ProtNLM"/>
    </source>
</evidence>
<dbReference type="GO" id="GO:0005794">
    <property type="term" value="C:Golgi apparatus"/>
    <property type="evidence" value="ECO:0007669"/>
    <property type="project" value="TreeGrafter"/>
</dbReference>
<evidence type="ECO:0000256" key="6">
    <source>
        <dbReference type="SAM" id="Phobius"/>
    </source>
</evidence>
<feature type="compositionally biased region" description="Polar residues" evidence="5">
    <location>
        <begin position="25"/>
        <end position="41"/>
    </location>
</feature>
<dbReference type="GO" id="GO:0030001">
    <property type="term" value="P:metal ion transport"/>
    <property type="evidence" value="ECO:0007669"/>
    <property type="project" value="InterPro"/>
</dbReference>
<feature type="transmembrane region" description="Helical" evidence="6">
    <location>
        <begin position="514"/>
        <end position="538"/>
    </location>
</feature>
<feature type="region of interest" description="Disordered" evidence="5">
    <location>
        <begin position="335"/>
        <end position="368"/>
    </location>
</feature>
<dbReference type="PANTHER" id="PTHR13396">
    <property type="entry name" value="NEDD4 FAMILY INTERACTING PROTEIN 1/2"/>
    <property type="match status" value="1"/>
</dbReference>
<evidence type="ECO:0000256" key="3">
    <source>
        <dbReference type="ARBA" id="ARBA00022989"/>
    </source>
</evidence>
<dbReference type="GO" id="GO:0009966">
    <property type="term" value="P:regulation of signal transduction"/>
    <property type="evidence" value="ECO:0007669"/>
    <property type="project" value="InterPro"/>
</dbReference>
<protein>
    <recommendedName>
        <fullName evidence="9">NEDD4 family-interacting protein 2</fullName>
    </recommendedName>
</protein>
<feature type="compositionally biased region" description="Basic and acidic residues" evidence="5">
    <location>
        <begin position="50"/>
        <end position="67"/>
    </location>
</feature>
<gene>
    <name evidence="7" type="ORF">KOW79_020514</name>
</gene>
<dbReference type="Proteomes" id="UP000824219">
    <property type="component" value="Linkage Group LG26"/>
</dbReference>
<dbReference type="GO" id="GO:0048471">
    <property type="term" value="C:perinuclear region of cytoplasm"/>
    <property type="evidence" value="ECO:0007669"/>
    <property type="project" value="TreeGrafter"/>
</dbReference>
<accession>A0A9D3SDA4</accession>
<dbReference type="GO" id="GO:0016020">
    <property type="term" value="C:membrane"/>
    <property type="evidence" value="ECO:0007669"/>
    <property type="project" value="UniProtKB-SubCell"/>
</dbReference>
<feature type="region of interest" description="Disordered" evidence="5">
    <location>
        <begin position="121"/>
        <end position="140"/>
    </location>
</feature>
<dbReference type="PROSITE" id="PS51227">
    <property type="entry name" value="SPR"/>
    <property type="match status" value="1"/>
</dbReference>
<dbReference type="AlphaFoldDB" id="A0A9D3SDA4"/>
<keyword evidence="8" id="KW-1185">Reference proteome</keyword>
<dbReference type="EMBL" id="JAHKSW010000026">
    <property type="protein sequence ID" value="KAG7315648.1"/>
    <property type="molecule type" value="Genomic_DNA"/>
</dbReference>
<organism evidence="7 8">
    <name type="scientific">Hemibagrus wyckioides</name>
    <dbReference type="NCBI Taxonomy" id="337641"/>
    <lineage>
        <taxon>Eukaryota</taxon>
        <taxon>Metazoa</taxon>
        <taxon>Chordata</taxon>
        <taxon>Craniata</taxon>
        <taxon>Vertebrata</taxon>
        <taxon>Euteleostomi</taxon>
        <taxon>Actinopterygii</taxon>
        <taxon>Neopterygii</taxon>
        <taxon>Teleostei</taxon>
        <taxon>Ostariophysi</taxon>
        <taxon>Siluriformes</taxon>
        <taxon>Bagridae</taxon>
        <taxon>Hemibagrus</taxon>
    </lineage>
</organism>
<feature type="compositionally biased region" description="Basic and acidic residues" evidence="5">
    <location>
        <begin position="121"/>
        <end position="137"/>
    </location>
</feature>